<comment type="caution">
    <text evidence="2">The sequence shown here is derived from an EMBL/GenBank/DDBJ whole genome shotgun (WGS) entry which is preliminary data.</text>
</comment>
<reference evidence="2" key="1">
    <citation type="submission" date="2022-07" db="EMBL/GenBank/DDBJ databases">
        <authorList>
            <person name="Macas J."/>
            <person name="Novak P."/>
            <person name="Neumann P."/>
        </authorList>
    </citation>
    <scope>NUCLEOTIDE SEQUENCE</scope>
</reference>
<evidence type="ECO:0000256" key="1">
    <source>
        <dbReference type="SAM" id="MobiDB-lite"/>
    </source>
</evidence>
<dbReference type="Proteomes" id="UP001152523">
    <property type="component" value="Unassembled WGS sequence"/>
</dbReference>
<dbReference type="AlphaFoldDB" id="A0AAV0G0X1"/>
<organism evidence="2 3">
    <name type="scientific">Cuscuta epithymum</name>
    <dbReference type="NCBI Taxonomy" id="186058"/>
    <lineage>
        <taxon>Eukaryota</taxon>
        <taxon>Viridiplantae</taxon>
        <taxon>Streptophyta</taxon>
        <taxon>Embryophyta</taxon>
        <taxon>Tracheophyta</taxon>
        <taxon>Spermatophyta</taxon>
        <taxon>Magnoliopsida</taxon>
        <taxon>eudicotyledons</taxon>
        <taxon>Gunneridae</taxon>
        <taxon>Pentapetalae</taxon>
        <taxon>asterids</taxon>
        <taxon>lamiids</taxon>
        <taxon>Solanales</taxon>
        <taxon>Convolvulaceae</taxon>
        <taxon>Cuscuteae</taxon>
        <taxon>Cuscuta</taxon>
        <taxon>Cuscuta subgen. Cuscuta</taxon>
    </lineage>
</organism>
<name>A0AAV0G0X1_9ASTE</name>
<evidence type="ECO:0000313" key="2">
    <source>
        <dbReference type="EMBL" id="CAH9141550.1"/>
    </source>
</evidence>
<feature type="region of interest" description="Disordered" evidence="1">
    <location>
        <begin position="1"/>
        <end position="40"/>
    </location>
</feature>
<protein>
    <submittedName>
        <fullName evidence="2">Uncharacterized protein</fullName>
    </submittedName>
</protein>
<sequence length="60" mass="6395">MTARKLCSRPKQQQHSEETPATKVAAEQSGSSTFSGDARCLTTPTTEGIYGYLEASSVTV</sequence>
<gene>
    <name evidence="2" type="ORF">CEPIT_LOCUS39216</name>
</gene>
<proteinExistence type="predicted"/>
<dbReference type="EMBL" id="CAMAPF010001031">
    <property type="protein sequence ID" value="CAH9141550.1"/>
    <property type="molecule type" value="Genomic_DNA"/>
</dbReference>
<accession>A0AAV0G0X1</accession>
<evidence type="ECO:0000313" key="3">
    <source>
        <dbReference type="Proteomes" id="UP001152523"/>
    </source>
</evidence>
<keyword evidence="3" id="KW-1185">Reference proteome</keyword>